<name>A0ABT5IGX0_9CAUL</name>
<dbReference type="EMBL" id="JAQQKW010000007">
    <property type="protein sequence ID" value="MDC7695110.1"/>
    <property type="molecule type" value="Genomic_DNA"/>
</dbReference>
<organism evidence="1 2">
    <name type="scientific">Asticcacaulis currens</name>
    <dbReference type="NCBI Taxonomy" id="2984210"/>
    <lineage>
        <taxon>Bacteria</taxon>
        <taxon>Pseudomonadati</taxon>
        <taxon>Pseudomonadota</taxon>
        <taxon>Alphaproteobacteria</taxon>
        <taxon>Caulobacterales</taxon>
        <taxon>Caulobacteraceae</taxon>
        <taxon>Asticcacaulis</taxon>
    </lineage>
</organism>
<evidence type="ECO:0000313" key="2">
    <source>
        <dbReference type="Proteomes" id="UP001216595"/>
    </source>
</evidence>
<dbReference type="NCBIfam" id="TIGR04256">
    <property type="entry name" value="GxxExxY"/>
    <property type="match status" value="1"/>
</dbReference>
<protein>
    <submittedName>
        <fullName evidence="1">GxxExxY protein</fullName>
    </submittedName>
</protein>
<dbReference type="RefSeq" id="WP_272741796.1">
    <property type="nucleotide sequence ID" value="NZ_JAQQKW010000007.1"/>
</dbReference>
<sequence>MTKLHFEDEVYRISGAAFEVHNTLGIGFLEAVYQECLVHEFRVNDIPFVAQKALTLSYKGAVLTQTYQADFVCFESIIVEIKACPSIVPAHRAQLLNYLKATGLSLGLIINFGTHPKAQIERFAL</sequence>
<evidence type="ECO:0000313" key="1">
    <source>
        <dbReference type="EMBL" id="MDC7695110.1"/>
    </source>
</evidence>
<dbReference type="Proteomes" id="UP001216595">
    <property type="component" value="Unassembled WGS sequence"/>
</dbReference>
<dbReference type="InterPro" id="IPR026350">
    <property type="entry name" value="GxxExxY"/>
</dbReference>
<dbReference type="Pfam" id="PF13366">
    <property type="entry name" value="PDDEXK_3"/>
    <property type="match status" value="1"/>
</dbReference>
<proteinExistence type="predicted"/>
<comment type="caution">
    <text evidence="1">The sequence shown here is derived from an EMBL/GenBank/DDBJ whole genome shotgun (WGS) entry which is preliminary data.</text>
</comment>
<reference evidence="1 2" key="1">
    <citation type="submission" date="2023-01" db="EMBL/GenBank/DDBJ databases">
        <title>Novel species of the genus Asticcacaulis isolated from rivers.</title>
        <authorList>
            <person name="Lu H."/>
        </authorList>
    </citation>
    <scope>NUCLEOTIDE SEQUENCE [LARGE SCALE GENOMIC DNA]</scope>
    <source>
        <strain evidence="1 2">DXS10W</strain>
    </source>
</reference>
<keyword evidence="2" id="KW-1185">Reference proteome</keyword>
<accession>A0ABT5IGX0</accession>
<gene>
    <name evidence="1" type="ORF">PQU94_12555</name>
</gene>